<dbReference type="OrthoDB" id="8021718at2759"/>
<dbReference type="AlphaFoldDB" id="A0A087TWH7"/>
<protein>
    <submittedName>
        <fullName evidence="2">Cuticle protein 14 isoform a</fullName>
    </submittedName>
</protein>
<dbReference type="Proteomes" id="UP000054359">
    <property type="component" value="Unassembled WGS sequence"/>
</dbReference>
<accession>A0A087TWH7</accession>
<gene>
    <name evidence="2" type="ORF">X975_22942</name>
</gene>
<keyword evidence="1" id="KW-0732">Signal</keyword>
<feature type="non-terminal residue" evidence="2">
    <location>
        <position position="162"/>
    </location>
</feature>
<reference evidence="2 3" key="1">
    <citation type="submission" date="2013-11" db="EMBL/GenBank/DDBJ databases">
        <title>Genome sequencing of Stegodyphus mimosarum.</title>
        <authorList>
            <person name="Bechsgaard J."/>
        </authorList>
    </citation>
    <scope>NUCLEOTIDE SEQUENCE [LARGE SCALE GENOMIC DNA]</scope>
</reference>
<feature type="signal peptide" evidence="1">
    <location>
        <begin position="1"/>
        <end position="15"/>
    </location>
</feature>
<proteinExistence type="predicted"/>
<dbReference type="EMBL" id="KK117075">
    <property type="protein sequence ID" value="KFM69466.1"/>
    <property type="molecule type" value="Genomic_DNA"/>
</dbReference>
<sequence length="162" mass="17556">MKLLIFLSIVISSQAAPLLVRTHALPEVGSSTQYKTQDSLGNYAFGYNEDHTSGGSFRKEFGDSLGNKIGYYGLHNVADDAGFRADVHTNEPGVDPTQDSADVTVNKPVVVAPLPTTIAHPVTIAKHHTAVLVHNPIFHAIPVESLYTHGHLLLQFVDTSMR</sequence>
<name>A0A087TWH7_STEMI</name>
<evidence type="ECO:0000313" key="3">
    <source>
        <dbReference type="Proteomes" id="UP000054359"/>
    </source>
</evidence>
<organism evidence="2 3">
    <name type="scientific">Stegodyphus mimosarum</name>
    <name type="common">African social velvet spider</name>
    <dbReference type="NCBI Taxonomy" id="407821"/>
    <lineage>
        <taxon>Eukaryota</taxon>
        <taxon>Metazoa</taxon>
        <taxon>Ecdysozoa</taxon>
        <taxon>Arthropoda</taxon>
        <taxon>Chelicerata</taxon>
        <taxon>Arachnida</taxon>
        <taxon>Araneae</taxon>
        <taxon>Araneomorphae</taxon>
        <taxon>Entelegynae</taxon>
        <taxon>Eresoidea</taxon>
        <taxon>Eresidae</taxon>
        <taxon>Stegodyphus</taxon>
    </lineage>
</organism>
<evidence type="ECO:0000313" key="2">
    <source>
        <dbReference type="EMBL" id="KFM69466.1"/>
    </source>
</evidence>
<keyword evidence="3" id="KW-1185">Reference proteome</keyword>
<evidence type="ECO:0000256" key="1">
    <source>
        <dbReference type="SAM" id="SignalP"/>
    </source>
</evidence>
<feature type="chain" id="PRO_5012723342" evidence="1">
    <location>
        <begin position="16"/>
        <end position="162"/>
    </location>
</feature>